<feature type="domain" description="NB-ARC" evidence="1">
    <location>
        <begin position="138"/>
        <end position="237"/>
    </location>
</feature>
<accession>A0A6B3N5X0</accession>
<dbReference type="InterPro" id="IPR027417">
    <property type="entry name" value="P-loop_NTPase"/>
</dbReference>
<dbReference type="EMBL" id="JAAHFQ010000061">
    <property type="protein sequence ID" value="NER26970.1"/>
    <property type="molecule type" value="Genomic_DNA"/>
</dbReference>
<name>A0A6B3N5X0_9CYAN</name>
<evidence type="ECO:0000259" key="1">
    <source>
        <dbReference type="Pfam" id="PF00931"/>
    </source>
</evidence>
<evidence type="ECO:0000313" key="2">
    <source>
        <dbReference type="EMBL" id="NER26970.1"/>
    </source>
</evidence>
<dbReference type="AlphaFoldDB" id="A0A6B3N5X0"/>
<gene>
    <name evidence="2" type="ORF">F6J89_04880</name>
</gene>
<dbReference type="PANTHER" id="PTHR47691">
    <property type="entry name" value="REGULATOR-RELATED"/>
    <property type="match status" value="1"/>
</dbReference>
<sequence>MPPTNVSVSFQEEFSEAAELWNLNGLYLELAKQKLTVNGRETELTPVEKACLRGLLCGYSPKEIAAFVHWTYGAISVELTKGLYRYVEALTGRESNTLKTWRNIPKWLEAAGYKTPAPRQDCEEALDVSAFYGRTEELNTLKQYIGNKGCRLVALLGMGGIGKTSLAAKLVQDMQGEFDFIVWRSLRHAPPLKQLLANLIPLLSQQPYSLLEDTNLLISQFIECLRVRRCLVVFDDIEMLMRSGNRAGYYREGCESYSEFMRQLSQQPHQSCVIFNSWEKPLEMELLEKKTCYACSLKLDGLPFKVARQILEAHNLSGIETEWDQLIRIYGGNPLALNIAATMIKEFFNSSISEFFSLNTLIISEPLKAILFEHLSRLDSSERQVMCYLAAHHQPASLNQLRNHFNFKEFAPLDSACQLINVLQSLERRSIIEKIANKSGIVFTLQPSVMKVTQEYCNV</sequence>
<dbReference type="PANTHER" id="PTHR47691:SF3">
    <property type="entry name" value="HTH-TYPE TRANSCRIPTIONAL REGULATOR RV0890C-RELATED"/>
    <property type="match status" value="1"/>
</dbReference>
<dbReference type="Gene3D" id="3.40.50.300">
    <property type="entry name" value="P-loop containing nucleotide triphosphate hydrolases"/>
    <property type="match status" value="1"/>
</dbReference>
<organism evidence="2">
    <name type="scientific">Symploca sp. SIO1C4</name>
    <dbReference type="NCBI Taxonomy" id="2607765"/>
    <lineage>
        <taxon>Bacteria</taxon>
        <taxon>Bacillati</taxon>
        <taxon>Cyanobacteriota</taxon>
        <taxon>Cyanophyceae</taxon>
        <taxon>Coleofasciculales</taxon>
        <taxon>Coleofasciculaceae</taxon>
        <taxon>Symploca</taxon>
    </lineage>
</organism>
<dbReference type="Pfam" id="PF00931">
    <property type="entry name" value="NB-ARC"/>
    <property type="match status" value="1"/>
</dbReference>
<dbReference type="PRINTS" id="PR00364">
    <property type="entry name" value="DISEASERSIST"/>
</dbReference>
<reference evidence="2" key="1">
    <citation type="submission" date="2019-11" db="EMBL/GenBank/DDBJ databases">
        <title>Genomic insights into an expanded diversity of filamentous marine cyanobacteria reveals the extraordinary biosynthetic potential of Moorea and Okeania.</title>
        <authorList>
            <person name="Ferreira Leao T."/>
            <person name="Wang M."/>
            <person name="Moss N."/>
            <person name="Da Silva R."/>
            <person name="Sanders J."/>
            <person name="Nurk S."/>
            <person name="Gurevich A."/>
            <person name="Humphrey G."/>
            <person name="Reher R."/>
            <person name="Zhu Q."/>
            <person name="Belda-Ferre P."/>
            <person name="Glukhov E."/>
            <person name="Rex R."/>
            <person name="Dorrestein P.C."/>
            <person name="Knight R."/>
            <person name="Pevzner P."/>
            <person name="Gerwick W.H."/>
            <person name="Gerwick L."/>
        </authorList>
    </citation>
    <scope>NUCLEOTIDE SEQUENCE</scope>
    <source>
        <strain evidence="2">SIO1C4</strain>
    </source>
</reference>
<protein>
    <submittedName>
        <fullName evidence="2">NB-ARC domain-containing protein</fullName>
    </submittedName>
</protein>
<dbReference type="GO" id="GO:0043531">
    <property type="term" value="F:ADP binding"/>
    <property type="evidence" value="ECO:0007669"/>
    <property type="project" value="InterPro"/>
</dbReference>
<comment type="caution">
    <text evidence="2">The sequence shown here is derived from an EMBL/GenBank/DDBJ whole genome shotgun (WGS) entry which is preliminary data.</text>
</comment>
<proteinExistence type="predicted"/>
<dbReference type="SUPFAM" id="SSF52540">
    <property type="entry name" value="P-loop containing nucleoside triphosphate hydrolases"/>
    <property type="match status" value="1"/>
</dbReference>
<dbReference type="InterPro" id="IPR002182">
    <property type="entry name" value="NB-ARC"/>
</dbReference>